<protein>
    <recommendedName>
        <fullName evidence="1">Retrotransposon gag domain-containing protein</fullName>
    </recommendedName>
</protein>
<dbReference type="OrthoDB" id="5600552at2759"/>
<reference evidence="2" key="1">
    <citation type="journal article" date="2020" name="Fungal Divers.">
        <title>Resolving the Mortierellaceae phylogeny through synthesis of multi-gene phylogenetics and phylogenomics.</title>
        <authorList>
            <person name="Vandepol N."/>
            <person name="Liber J."/>
            <person name="Desiro A."/>
            <person name="Na H."/>
            <person name="Kennedy M."/>
            <person name="Barry K."/>
            <person name="Grigoriev I.V."/>
            <person name="Miller A.N."/>
            <person name="O'Donnell K."/>
            <person name="Stajich J.E."/>
            <person name="Bonito G."/>
        </authorList>
    </citation>
    <scope>NUCLEOTIDE SEQUENCE</scope>
    <source>
        <strain evidence="2">MES-2147</strain>
    </source>
</reference>
<feature type="domain" description="Retrotransposon gag" evidence="1">
    <location>
        <begin position="79"/>
        <end position="149"/>
    </location>
</feature>
<dbReference type="EMBL" id="JAAAHW010008872">
    <property type="protein sequence ID" value="KAF9943761.1"/>
    <property type="molecule type" value="Genomic_DNA"/>
</dbReference>
<feature type="non-terminal residue" evidence="2">
    <location>
        <position position="149"/>
    </location>
</feature>
<gene>
    <name evidence="2" type="ORF">BGZ65_000340</name>
</gene>
<comment type="caution">
    <text evidence="2">The sequence shown here is derived from an EMBL/GenBank/DDBJ whole genome shotgun (WGS) entry which is preliminary data.</text>
</comment>
<evidence type="ECO:0000259" key="1">
    <source>
        <dbReference type="Pfam" id="PF03732"/>
    </source>
</evidence>
<dbReference type="Proteomes" id="UP000749646">
    <property type="component" value="Unassembled WGS sequence"/>
</dbReference>
<organism evidence="2 3">
    <name type="scientific">Modicella reniformis</name>
    <dbReference type="NCBI Taxonomy" id="1440133"/>
    <lineage>
        <taxon>Eukaryota</taxon>
        <taxon>Fungi</taxon>
        <taxon>Fungi incertae sedis</taxon>
        <taxon>Mucoromycota</taxon>
        <taxon>Mortierellomycotina</taxon>
        <taxon>Mortierellomycetes</taxon>
        <taxon>Mortierellales</taxon>
        <taxon>Mortierellaceae</taxon>
        <taxon>Modicella</taxon>
    </lineage>
</organism>
<dbReference type="InterPro" id="IPR005162">
    <property type="entry name" value="Retrotrans_gag_dom"/>
</dbReference>
<proteinExistence type="predicted"/>
<evidence type="ECO:0000313" key="3">
    <source>
        <dbReference type="Proteomes" id="UP000749646"/>
    </source>
</evidence>
<accession>A0A9P6IPP1</accession>
<dbReference type="Pfam" id="PF03732">
    <property type="entry name" value="Retrotrans_gag"/>
    <property type="match status" value="1"/>
</dbReference>
<dbReference type="AlphaFoldDB" id="A0A9P6IPP1"/>
<name>A0A9P6IPP1_9FUNG</name>
<keyword evidence="3" id="KW-1185">Reference proteome</keyword>
<sequence>MSIDLASLRSHLASLPEANQQAVLSMIETLTAPPPVPVPQTPSPFKGEHDADTCQNFIDNQEEYFHVVKLSESQWVQYTALNLTDEAKSWWRSCGLTINSPWGEFKKAFLAFFTPPNAVAAARESLENLRQGKRTVAAFTHDFRRLRCR</sequence>
<evidence type="ECO:0000313" key="2">
    <source>
        <dbReference type="EMBL" id="KAF9943761.1"/>
    </source>
</evidence>